<reference evidence="10" key="1">
    <citation type="journal article" date="2021" name="Nat. Commun.">
        <title>Genetic determinants of endophytism in the Arabidopsis root mycobiome.</title>
        <authorList>
            <person name="Mesny F."/>
            <person name="Miyauchi S."/>
            <person name="Thiergart T."/>
            <person name="Pickel B."/>
            <person name="Atanasova L."/>
            <person name="Karlsson M."/>
            <person name="Huettel B."/>
            <person name="Barry K.W."/>
            <person name="Haridas S."/>
            <person name="Chen C."/>
            <person name="Bauer D."/>
            <person name="Andreopoulos W."/>
            <person name="Pangilinan J."/>
            <person name="LaButti K."/>
            <person name="Riley R."/>
            <person name="Lipzen A."/>
            <person name="Clum A."/>
            <person name="Drula E."/>
            <person name="Henrissat B."/>
            <person name="Kohler A."/>
            <person name="Grigoriev I.V."/>
            <person name="Martin F.M."/>
            <person name="Hacquard S."/>
        </authorList>
    </citation>
    <scope>NUCLEOTIDE SEQUENCE</scope>
    <source>
        <strain evidence="10">MPI-CAGE-AT-0016</strain>
    </source>
</reference>
<protein>
    <recommendedName>
        <fullName evidence="9">Rhodopsin domain-containing protein</fullName>
    </recommendedName>
</protein>
<keyword evidence="2 7" id="KW-0812">Transmembrane</keyword>
<proteinExistence type="inferred from homology"/>
<dbReference type="PANTHER" id="PTHR33048">
    <property type="entry name" value="PTH11-LIKE INTEGRAL MEMBRANE PROTEIN (AFU_ORTHOLOGUE AFUA_5G11245)"/>
    <property type="match status" value="1"/>
</dbReference>
<comment type="caution">
    <text evidence="10">The sequence shown here is derived from an EMBL/GenBank/DDBJ whole genome shotgun (WGS) entry which is preliminary data.</text>
</comment>
<dbReference type="GO" id="GO:0016020">
    <property type="term" value="C:membrane"/>
    <property type="evidence" value="ECO:0007669"/>
    <property type="project" value="UniProtKB-SubCell"/>
</dbReference>
<gene>
    <name evidence="10" type="ORF">B0T11DRAFT_318237</name>
</gene>
<dbReference type="OrthoDB" id="2496787at2759"/>
<feature type="chain" id="PRO_5035466228" description="Rhodopsin domain-containing protein" evidence="8">
    <location>
        <begin position="20"/>
        <end position="431"/>
    </location>
</feature>
<evidence type="ECO:0000256" key="7">
    <source>
        <dbReference type="SAM" id="Phobius"/>
    </source>
</evidence>
<feature type="transmembrane region" description="Helical" evidence="7">
    <location>
        <begin position="126"/>
        <end position="147"/>
    </location>
</feature>
<feature type="transmembrane region" description="Helical" evidence="7">
    <location>
        <begin position="287"/>
        <end position="308"/>
    </location>
</feature>
<keyword evidence="4 7" id="KW-0472">Membrane</keyword>
<evidence type="ECO:0000256" key="4">
    <source>
        <dbReference type="ARBA" id="ARBA00023136"/>
    </source>
</evidence>
<feature type="compositionally biased region" description="Basic and acidic residues" evidence="6">
    <location>
        <begin position="388"/>
        <end position="399"/>
    </location>
</feature>
<feature type="signal peptide" evidence="8">
    <location>
        <begin position="1"/>
        <end position="19"/>
    </location>
</feature>
<keyword evidence="8" id="KW-0732">Signal</keyword>
<feature type="transmembrane region" description="Helical" evidence="7">
    <location>
        <begin position="167"/>
        <end position="193"/>
    </location>
</feature>
<evidence type="ECO:0000256" key="8">
    <source>
        <dbReference type="SAM" id="SignalP"/>
    </source>
</evidence>
<evidence type="ECO:0000313" key="11">
    <source>
        <dbReference type="Proteomes" id="UP000813385"/>
    </source>
</evidence>
<feature type="compositionally biased region" description="Polar residues" evidence="6">
    <location>
        <begin position="361"/>
        <end position="377"/>
    </location>
</feature>
<organism evidence="10 11">
    <name type="scientific">Plectosphaerella cucumerina</name>
    <dbReference type="NCBI Taxonomy" id="40658"/>
    <lineage>
        <taxon>Eukaryota</taxon>
        <taxon>Fungi</taxon>
        <taxon>Dikarya</taxon>
        <taxon>Ascomycota</taxon>
        <taxon>Pezizomycotina</taxon>
        <taxon>Sordariomycetes</taxon>
        <taxon>Hypocreomycetidae</taxon>
        <taxon>Glomerellales</taxon>
        <taxon>Plectosphaerellaceae</taxon>
        <taxon>Plectosphaerella</taxon>
    </lineage>
</organism>
<evidence type="ECO:0000256" key="6">
    <source>
        <dbReference type="SAM" id="MobiDB-lite"/>
    </source>
</evidence>
<feature type="transmembrane region" description="Helical" evidence="7">
    <location>
        <begin position="252"/>
        <end position="275"/>
    </location>
</feature>
<dbReference type="EMBL" id="JAGPXD010000003">
    <property type="protein sequence ID" value="KAH7362582.1"/>
    <property type="molecule type" value="Genomic_DNA"/>
</dbReference>
<accession>A0A8K0TH33</accession>
<keyword evidence="11" id="KW-1185">Reference proteome</keyword>
<evidence type="ECO:0000256" key="1">
    <source>
        <dbReference type="ARBA" id="ARBA00004141"/>
    </source>
</evidence>
<dbReference type="AlphaFoldDB" id="A0A8K0TH33"/>
<evidence type="ECO:0000256" key="3">
    <source>
        <dbReference type="ARBA" id="ARBA00022989"/>
    </source>
</evidence>
<dbReference type="Pfam" id="PF20684">
    <property type="entry name" value="Fung_rhodopsin"/>
    <property type="match status" value="1"/>
</dbReference>
<feature type="transmembrane region" description="Helical" evidence="7">
    <location>
        <begin position="328"/>
        <end position="353"/>
    </location>
</feature>
<dbReference type="PANTHER" id="PTHR33048:SF143">
    <property type="entry name" value="EXTRACELLULAR MEMBRANE PROTEIN CFEM DOMAIN-CONTAINING PROTEIN-RELATED"/>
    <property type="match status" value="1"/>
</dbReference>
<feature type="transmembrane region" description="Helical" evidence="7">
    <location>
        <begin position="205"/>
        <end position="224"/>
    </location>
</feature>
<evidence type="ECO:0000313" key="10">
    <source>
        <dbReference type="EMBL" id="KAH7362582.1"/>
    </source>
</evidence>
<comment type="subcellular location">
    <subcellularLocation>
        <location evidence="1">Membrane</location>
        <topology evidence="1">Multi-pass membrane protein</topology>
    </subcellularLocation>
</comment>
<keyword evidence="3 7" id="KW-1133">Transmembrane helix</keyword>
<evidence type="ECO:0000259" key="9">
    <source>
        <dbReference type="Pfam" id="PF20684"/>
    </source>
</evidence>
<dbReference type="InterPro" id="IPR049326">
    <property type="entry name" value="Rhodopsin_dom_fungi"/>
</dbReference>
<name>A0A8K0TH33_9PEZI</name>
<comment type="similarity">
    <text evidence="5">Belongs to the SAT4 family.</text>
</comment>
<feature type="transmembrane region" description="Helical" evidence="7">
    <location>
        <begin position="93"/>
        <end position="114"/>
    </location>
</feature>
<sequence length="431" mass="46873">MLPWKAFALFGAWLAGASAQVVVPDLPSCALPCLPTPLPSSADSPFCDFKSNDEFEAILSPCFFSSCPPPLAFVALNATSIICDLPVRNISNAIRIFVIAATVFASCIIGLRVLVKAKGLAGGVGWDDWSIVIAVGVTMVASIGQYMAAHFGLGRDSWTLTPDARVWVYKSFYIAAIGYKLANAWARTSLLFFYLRIFWASHFRLVVYALIVVNLCIGVAFALADSLQCRPPSFFWNGWDGPHNGECAPLSAISWAHSILNVFLDIATLGMAIWMVRRVDMRWRKKFTVIGMFVLGSAITLVSILRLQALPHVSNVRNRTWNLAPISYWSGIEILAGLVCACLPALKALYVLFNGKRKAKTGSNPNSYPAHNSSSQEGAVPPRGSAPRLDDEPWAHEGGEDGELSRGNSFTELVHFPKDGANSFDNVGRGV</sequence>
<feature type="domain" description="Rhodopsin" evidence="9">
    <location>
        <begin position="112"/>
        <end position="350"/>
    </location>
</feature>
<dbReference type="Proteomes" id="UP000813385">
    <property type="component" value="Unassembled WGS sequence"/>
</dbReference>
<evidence type="ECO:0000256" key="5">
    <source>
        <dbReference type="ARBA" id="ARBA00038359"/>
    </source>
</evidence>
<dbReference type="InterPro" id="IPR052337">
    <property type="entry name" value="SAT4-like"/>
</dbReference>
<evidence type="ECO:0000256" key="2">
    <source>
        <dbReference type="ARBA" id="ARBA00022692"/>
    </source>
</evidence>
<feature type="region of interest" description="Disordered" evidence="6">
    <location>
        <begin position="361"/>
        <end position="431"/>
    </location>
</feature>